<evidence type="ECO:0000256" key="2">
    <source>
        <dbReference type="ARBA" id="ARBA00004613"/>
    </source>
</evidence>
<sequence>MYRRPIPCVSNHTLPVNNSVLFCSVLFYSILFYSILFYSILFYSILPCSTVLYSLFYSFPYSILSYPILSYPILILFYSILFYSIPSNIYSILFYSILFYSTLLYSLFYSFPYSILFHPILSYPYSILFYSIAFLKLVSLSLLTGISLTLVMELMMDYLNFGSQILLIYIGVQVLNFWSMLAEGSLMEFNANGEVFCLLPKDLQKKVFVFPAANKKAAVKLNISFPHPVTNFTVCMRFNPLQIRSYTLFSYSTKPKGKDFQIVKPNPSQVNLQIDGMTQIIVPREVSTSEWQHICMAWNSTTGLVHFWHNGKLFPRFVMKPGYKMHQNGIVFLGHGQDSLGKRESFVGEMADVNLWLRVLKQDEINLVKKNEEVPNSLVSWRALNYTVWGGVRVEEALHQVS</sequence>
<dbReference type="InterPro" id="IPR051005">
    <property type="entry name" value="Pentraxin_domain"/>
</dbReference>
<dbReference type="SUPFAM" id="SSF49899">
    <property type="entry name" value="Concanavalin A-like lectins/glucanases"/>
    <property type="match status" value="1"/>
</dbReference>
<dbReference type="Pfam" id="PF00354">
    <property type="entry name" value="Pentaxin"/>
    <property type="match status" value="1"/>
</dbReference>
<dbReference type="Gene3D" id="2.60.120.200">
    <property type="match status" value="1"/>
</dbReference>
<dbReference type="GeneTree" id="ENSGT01100000263515"/>
<feature type="transmembrane region" description="Helical" evidence="10">
    <location>
        <begin position="92"/>
        <end position="115"/>
    </location>
</feature>
<evidence type="ECO:0000256" key="4">
    <source>
        <dbReference type="ARBA" id="ARBA00022723"/>
    </source>
</evidence>
<protein>
    <recommendedName>
        <fullName evidence="11">Pentraxin (PTX) domain-containing protein</fullName>
    </recommendedName>
</protein>
<dbReference type="Ensembl" id="ENSNNAT00000011524.1">
    <property type="protein sequence ID" value="ENSNNAP00000011016.1"/>
    <property type="gene ID" value="ENSNNAG00000007337.1"/>
</dbReference>
<dbReference type="OrthoDB" id="547680at2759"/>
<feature type="domain" description="Pentraxin (PTX)" evidence="11">
    <location>
        <begin position="204"/>
        <end position="400"/>
    </location>
</feature>
<accession>A0A8C6X9P1</accession>
<evidence type="ECO:0000313" key="12">
    <source>
        <dbReference type="Ensembl" id="ENSNNAP00000011016.1"/>
    </source>
</evidence>
<evidence type="ECO:0000313" key="13">
    <source>
        <dbReference type="Proteomes" id="UP000694559"/>
    </source>
</evidence>
<dbReference type="PANTHER" id="PTHR45869:SF7">
    <property type="entry name" value="C-REACTIVE PROTEIN"/>
    <property type="match status" value="1"/>
</dbReference>
<dbReference type="GO" id="GO:0001849">
    <property type="term" value="F:complement component C1q complex binding"/>
    <property type="evidence" value="ECO:0007669"/>
    <property type="project" value="TreeGrafter"/>
</dbReference>
<dbReference type="GO" id="GO:0005615">
    <property type="term" value="C:extracellular space"/>
    <property type="evidence" value="ECO:0007669"/>
    <property type="project" value="TreeGrafter"/>
</dbReference>
<evidence type="ECO:0000256" key="5">
    <source>
        <dbReference type="ARBA" id="ARBA00022729"/>
    </source>
</evidence>
<keyword evidence="10" id="KW-0472">Membrane</keyword>
<dbReference type="PRINTS" id="PR00895">
    <property type="entry name" value="PENTAXIN"/>
</dbReference>
<keyword evidence="10" id="KW-0812">Transmembrane</keyword>
<evidence type="ECO:0000256" key="1">
    <source>
        <dbReference type="ARBA" id="ARBA00001913"/>
    </source>
</evidence>
<evidence type="ECO:0000256" key="7">
    <source>
        <dbReference type="ARBA" id="ARBA00023157"/>
    </source>
</evidence>
<keyword evidence="6" id="KW-0106">Calcium</keyword>
<dbReference type="Proteomes" id="UP000694559">
    <property type="component" value="Unplaced"/>
</dbReference>
<comment type="caution">
    <text evidence="9">Lacks conserved residue(s) required for the propagation of feature annotation.</text>
</comment>
<reference evidence="12" key="2">
    <citation type="submission" date="2025-09" db="UniProtKB">
        <authorList>
            <consortium name="Ensembl"/>
        </authorList>
    </citation>
    <scope>IDENTIFICATION</scope>
</reference>
<reference evidence="12" key="1">
    <citation type="submission" date="2025-08" db="UniProtKB">
        <authorList>
            <consortium name="Ensembl"/>
        </authorList>
    </citation>
    <scope>IDENTIFICATION</scope>
</reference>
<dbReference type="InterPro" id="IPR001759">
    <property type="entry name" value="PTX_dom"/>
</dbReference>
<comment type="cofactor">
    <cofactor evidence="1">
        <name>Ca(2+)</name>
        <dbReference type="ChEBI" id="CHEBI:29108"/>
    </cofactor>
</comment>
<feature type="transmembrane region" description="Helical" evidence="10">
    <location>
        <begin position="20"/>
        <end position="43"/>
    </location>
</feature>
<dbReference type="PROSITE" id="PS51828">
    <property type="entry name" value="PTX_2"/>
    <property type="match status" value="1"/>
</dbReference>
<keyword evidence="5" id="KW-0732">Signal</keyword>
<name>A0A8C6X9P1_NAJNA</name>
<evidence type="ECO:0000256" key="3">
    <source>
        <dbReference type="ARBA" id="ARBA00022525"/>
    </source>
</evidence>
<keyword evidence="13" id="KW-1185">Reference proteome</keyword>
<feature type="transmembrane region" description="Helical" evidence="10">
    <location>
        <begin position="63"/>
        <end position="85"/>
    </location>
</feature>
<dbReference type="GO" id="GO:0046872">
    <property type="term" value="F:metal ion binding"/>
    <property type="evidence" value="ECO:0007669"/>
    <property type="project" value="UniProtKB-KW"/>
</dbReference>
<keyword evidence="4" id="KW-0479">Metal-binding</keyword>
<keyword evidence="7" id="KW-1015">Disulfide bond</keyword>
<comment type="subcellular location">
    <subcellularLocation>
        <location evidence="2">Secreted</location>
    </subcellularLocation>
</comment>
<dbReference type="SMART" id="SM00159">
    <property type="entry name" value="PTX"/>
    <property type="match status" value="1"/>
</dbReference>
<feature type="transmembrane region" description="Helical" evidence="10">
    <location>
        <begin position="127"/>
        <end position="151"/>
    </location>
</feature>
<evidence type="ECO:0000256" key="8">
    <source>
        <dbReference type="ARBA" id="ARBA00038102"/>
    </source>
</evidence>
<keyword evidence="10" id="KW-1133">Transmembrane helix</keyword>
<evidence type="ECO:0000256" key="6">
    <source>
        <dbReference type="ARBA" id="ARBA00022837"/>
    </source>
</evidence>
<dbReference type="InterPro" id="IPR013320">
    <property type="entry name" value="ConA-like_dom_sf"/>
</dbReference>
<keyword evidence="3" id="KW-0964">Secreted</keyword>
<dbReference type="AlphaFoldDB" id="A0A8C6X9P1"/>
<feature type="transmembrane region" description="Helical" evidence="10">
    <location>
        <begin position="158"/>
        <end position="178"/>
    </location>
</feature>
<dbReference type="GO" id="GO:0045087">
    <property type="term" value="P:innate immune response"/>
    <property type="evidence" value="ECO:0007669"/>
    <property type="project" value="TreeGrafter"/>
</dbReference>
<comment type="similarity">
    <text evidence="8">Belongs to the pentraxin family.</text>
</comment>
<evidence type="ECO:0000259" key="11">
    <source>
        <dbReference type="PROSITE" id="PS51828"/>
    </source>
</evidence>
<evidence type="ECO:0000256" key="9">
    <source>
        <dbReference type="PROSITE-ProRule" id="PRU01172"/>
    </source>
</evidence>
<evidence type="ECO:0000256" key="10">
    <source>
        <dbReference type="SAM" id="Phobius"/>
    </source>
</evidence>
<proteinExistence type="inferred from homology"/>
<organism evidence="12 13">
    <name type="scientific">Naja naja</name>
    <name type="common">Indian cobra</name>
    <dbReference type="NCBI Taxonomy" id="35670"/>
    <lineage>
        <taxon>Eukaryota</taxon>
        <taxon>Metazoa</taxon>
        <taxon>Chordata</taxon>
        <taxon>Craniata</taxon>
        <taxon>Vertebrata</taxon>
        <taxon>Euteleostomi</taxon>
        <taxon>Lepidosauria</taxon>
        <taxon>Squamata</taxon>
        <taxon>Bifurcata</taxon>
        <taxon>Unidentata</taxon>
        <taxon>Episquamata</taxon>
        <taxon>Toxicofera</taxon>
        <taxon>Serpentes</taxon>
        <taxon>Colubroidea</taxon>
        <taxon>Elapidae</taxon>
        <taxon>Elapinae</taxon>
        <taxon>Naja</taxon>
    </lineage>
</organism>
<dbReference type="PANTHER" id="PTHR45869">
    <property type="entry name" value="C-REACTIVE PROTEIN-RELATED"/>
    <property type="match status" value="1"/>
</dbReference>